<dbReference type="InterPro" id="IPR021427">
    <property type="entry name" value="DUF3077"/>
</dbReference>
<dbReference type="KEGG" id="ptk:EXN22_17460"/>
<gene>
    <name evidence="1" type="ORF">EXN22_17460</name>
</gene>
<organism evidence="1 2">
    <name type="scientific">Pseudomonas tructae</name>
    <dbReference type="NCBI Taxonomy" id="2518644"/>
    <lineage>
        <taxon>Bacteria</taxon>
        <taxon>Pseudomonadati</taxon>
        <taxon>Pseudomonadota</taxon>
        <taxon>Gammaproteobacteria</taxon>
        <taxon>Pseudomonadales</taxon>
        <taxon>Pseudomonadaceae</taxon>
        <taxon>Pseudomonas</taxon>
    </lineage>
</organism>
<evidence type="ECO:0000313" key="2">
    <source>
        <dbReference type="Proteomes" id="UP000291130"/>
    </source>
</evidence>
<dbReference type="RefSeq" id="WP_130265248.1">
    <property type="nucleotide sequence ID" value="NZ_CP035952.1"/>
</dbReference>
<dbReference type="Proteomes" id="UP000291130">
    <property type="component" value="Chromosome"/>
</dbReference>
<dbReference type="Pfam" id="PF11275">
    <property type="entry name" value="DUF3077"/>
    <property type="match status" value="1"/>
</dbReference>
<dbReference type="EMBL" id="CP035952">
    <property type="protein sequence ID" value="QBF27388.1"/>
    <property type="molecule type" value="Genomic_DNA"/>
</dbReference>
<reference evidence="1 2" key="1">
    <citation type="submission" date="2019-02" db="EMBL/GenBank/DDBJ databases">
        <title>Complete genome sequence of Pseudomonas sp. SNU WT1 isolated from rainbow trout.</title>
        <authorList>
            <person name="Oh W.T."/>
            <person name="Park S.C."/>
        </authorList>
    </citation>
    <scope>NUCLEOTIDE SEQUENCE [LARGE SCALE GENOMIC DNA]</scope>
    <source>
        <strain evidence="1 2">SNU WT1</strain>
    </source>
</reference>
<evidence type="ECO:0000313" key="1">
    <source>
        <dbReference type="EMBL" id="QBF27388.1"/>
    </source>
</evidence>
<protein>
    <submittedName>
        <fullName evidence="1">DUF3077 domain-containing protein</fullName>
    </submittedName>
</protein>
<dbReference type="OrthoDB" id="6899489at2"/>
<sequence>MDEDLNPATTAKTAGIAAFGEGESGRSTHRLFRVEPGHSAAFALEQSAVLMGCVHRLTLQAGIEQDAALVWAAHYLSGMAKALVEDVAHAMAAEAR</sequence>
<accession>A0A411MKU0</accession>
<name>A0A411MKU0_9PSED</name>
<proteinExistence type="predicted"/>
<keyword evidence="2" id="KW-1185">Reference proteome</keyword>
<dbReference type="AlphaFoldDB" id="A0A411MKU0"/>